<gene>
    <name evidence="13" type="ORF">HER39_18325</name>
</gene>
<keyword evidence="10" id="KW-0408">Iron</keyword>
<dbReference type="Proteomes" id="UP000523795">
    <property type="component" value="Unassembled WGS sequence"/>
</dbReference>
<evidence type="ECO:0000256" key="4">
    <source>
        <dbReference type="ARBA" id="ARBA00022475"/>
    </source>
</evidence>
<evidence type="ECO:0000256" key="11">
    <source>
        <dbReference type="ARBA" id="ARBA00023136"/>
    </source>
</evidence>
<evidence type="ECO:0000256" key="3">
    <source>
        <dbReference type="ARBA" id="ARBA00022448"/>
    </source>
</evidence>
<comment type="caution">
    <text evidence="13">The sequence shown here is derived from an EMBL/GenBank/DDBJ whole genome shotgun (WGS) entry which is preliminary data.</text>
</comment>
<evidence type="ECO:0000256" key="9">
    <source>
        <dbReference type="ARBA" id="ARBA00022989"/>
    </source>
</evidence>
<comment type="similarity">
    <text evidence="2">Belongs to the cytochrome ubiquinol oxidase subunit 1 family.</text>
</comment>
<feature type="non-terminal residue" evidence="13">
    <location>
        <position position="211"/>
    </location>
</feature>
<keyword evidence="4" id="KW-1003">Cell membrane</keyword>
<keyword evidence="7" id="KW-0479">Metal-binding</keyword>
<feature type="transmembrane region" description="Helical" evidence="12">
    <location>
        <begin position="57"/>
        <end position="78"/>
    </location>
</feature>
<feature type="transmembrane region" description="Helical" evidence="12">
    <location>
        <begin position="6"/>
        <end position="23"/>
    </location>
</feature>
<evidence type="ECO:0000256" key="2">
    <source>
        <dbReference type="ARBA" id="ARBA00009819"/>
    </source>
</evidence>
<evidence type="ECO:0000256" key="1">
    <source>
        <dbReference type="ARBA" id="ARBA00004651"/>
    </source>
</evidence>
<protein>
    <submittedName>
        <fullName evidence="13">Cytochrome ubiquinol oxidase subunit I</fullName>
    </submittedName>
</protein>
<dbReference type="EMBL" id="JAAZSR010000561">
    <property type="protein sequence ID" value="NKX52492.1"/>
    <property type="molecule type" value="Genomic_DNA"/>
</dbReference>
<keyword evidence="6 12" id="KW-0812">Transmembrane</keyword>
<proteinExistence type="inferred from homology"/>
<evidence type="ECO:0000256" key="8">
    <source>
        <dbReference type="ARBA" id="ARBA00022982"/>
    </source>
</evidence>
<keyword evidence="3" id="KW-0813">Transport</keyword>
<evidence type="ECO:0000313" key="14">
    <source>
        <dbReference type="Proteomes" id="UP000523795"/>
    </source>
</evidence>
<comment type="subcellular location">
    <subcellularLocation>
        <location evidence="1">Cell membrane</location>
        <topology evidence="1">Multi-pass membrane protein</topology>
    </subcellularLocation>
</comment>
<feature type="non-terminal residue" evidence="13">
    <location>
        <position position="1"/>
    </location>
</feature>
<keyword evidence="14" id="KW-1185">Reference proteome</keyword>
<keyword evidence="11 12" id="KW-0472">Membrane</keyword>
<name>A0ABX1JT45_9MICC</name>
<keyword evidence="9 12" id="KW-1133">Transmembrane helix</keyword>
<evidence type="ECO:0000256" key="7">
    <source>
        <dbReference type="ARBA" id="ARBA00022723"/>
    </source>
</evidence>
<evidence type="ECO:0000256" key="12">
    <source>
        <dbReference type="SAM" id="Phobius"/>
    </source>
</evidence>
<evidence type="ECO:0000256" key="6">
    <source>
        <dbReference type="ARBA" id="ARBA00022692"/>
    </source>
</evidence>
<organism evidence="13 14">
    <name type="scientific">Arthrobacter deserti</name>
    <dbReference type="NCBI Taxonomy" id="1742687"/>
    <lineage>
        <taxon>Bacteria</taxon>
        <taxon>Bacillati</taxon>
        <taxon>Actinomycetota</taxon>
        <taxon>Actinomycetes</taxon>
        <taxon>Micrococcales</taxon>
        <taxon>Micrococcaceae</taxon>
        <taxon>Arthrobacter</taxon>
    </lineage>
</organism>
<evidence type="ECO:0000256" key="5">
    <source>
        <dbReference type="ARBA" id="ARBA00022617"/>
    </source>
</evidence>
<feature type="transmembrane region" description="Helical" evidence="12">
    <location>
        <begin position="189"/>
        <end position="210"/>
    </location>
</feature>
<evidence type="ECO:0000313" key="13">
    <source>
        <dbReference type="EMBL" id="NKX52492.1"/>
    </source>
</evidence>
<keyword evidence="8" id="KW-0249">Electron transport</keyword>
<dbReference type="PANTHER" id="PTHR30365:SF15">
    <property type="entry name" value="CYTOCHROME BD UBIQUINOL OXIDASE SUBUNIT 1"/>
    <property type="match status" value="1"/>
</dbReference>
<dbReference type="InterPro" id="IPR002585">
    <property type="entry name" value="Cyt-d_ubiquinol_oxidase_su_1"/>
</dbReference>
<reference evidence="13 14" key="1">
    <citation type="submission" date="2020-04" db="EMBL/GenBank/DDBJ databases">
        <authorList>
            <person name="Liu S."/>
        </authorList>
    </citation>
    <scope>NUCLEOTIDE SEQUENCE [LARGE SCALE GENOMIC DNA]</scope>
    <source>
        <strain evidence="13 14">CGMCC 1.15091</strain>
    </source>
</reference>
<sequence>PHTVFGAFSVAGGFLLGIGWYHLHKRRRDGIDSVDAAGRVVVGSNPAMGRDATDHKVWLQSLRIGAVVALVSFAGVALTGDLQAKLMFEQQPMKMAAAEAACHDGTGFSVLSVGDIGARDCDDVKAVIELPGLPSFLANGDFNTEVKGVNTLIPEYQEKYGTVLPDGPAYGERAGQPIQYVPVMAVTYWGFRIMITFGMLAAAAALVALWL</sequence>
<dbReference type="Pfam" id="PF01654">
    <property type="entry name" value="Cyt_bd_oxida_I"/>
    <property type="match status" value="1"/>
</dbReference>
<accession>A0ABX1JT45</accession>
<evidence type="ECO:0000256" key="10">
    <source>
        <dbReference type="ARBA" id="ARBA00023004"/>
    </source>
</evidence>
<dbReference type="PANTHER" id="PTHR30365">
    <property type="entry name" value="CYTOCHROME D UBIQUINOL OXIDASE"/>
    <property type="match status" value="1"/>
</dbReference>
<keyword evidence="5" id="KW-0349">Heme</keyword>